<dbReference type="Proteomes" id="UP000236738">
    <property type="component" value="Unassembled WGS sequence"/>
</dbReference>
<keyword evidence="2" id="KW-1185">Reference proteome</keyword>
<sequence length="58" mass="6969">MLKRKIYSNKICTITMEFYDDDKKQKAFTNLIYPGFLLHHRIYTIFATAQNEEHNVNT</sequence>
<organism evidence="1 2">
    <name type="scientific">Halpernia humi</name>
    <dbReference type="NCBI Taxonomy" id="493375"/>
    <lineage>
        <taxon>Bacteria</taxon>
        <taxon>Pseudomonadati</taxon>
        <taxon>Bacteroidota</taxon>
        <taxon>Flavobacteriia</taxon>
        <taxon>Flavobacteriales</taxon>
        <taxon>Weeksellaceae</taxon>
        <taxon>Chryseobacterium group</taxon>
        <taxon>Halpernia</taxon>
    </lineage>
</organism>
<accession>A0A1H5TGM1</accession>
<proteinExistence type="predicted"/>
<name>A0A1H5TGM1_9FLAO</name>
<protein>
    <submittedName>
        <fullName evidence="1">Uncharacterized protein</fullName>
    </submittedName>
</protein>
<evidence type="ECO:0000313" key="2">
    <source>
        <dbReference type="Proteomes" id="UP000236738"/>
    </source>
</evidence>
<dbReference type="AlphaFoldDB" id="A0A1H5TGM1"/>
<gene>
    <name evidence="1" type="ORF">SAMN05421847_0469</name>
</gene>
<reference evidence="2" key="1">
    <citation type="submission" date="2016-10" db="EMBL/GenBank/DDBJ databases">
        <authorList>
            <person name="Varghese N."/>
            <person name="Submissions S."/>
        </authorList>
    </citation>
    <scope>NUCLEOTIDE SEQUENCE [LARGE SCALE GENOMIC DNA]</scope>
    <source>
        <strain evidence="2">DSM 21580</strain>
    </source>
</reference>
<evidence type="ECO:0000313" key="1">
    <source>
        <dbReference type="EMBL" id="SEF61959.1"/>
    </source>
</evidence>
<dbReference type="EMBL" id="FNUS01000001">
    <property type="protein sequence ID" value="SEF61959.1"/>
    <property type="molecule type" value="Genomic_DNA"/>
</dbReference>